<dbReference type="PRINTS" id="PR00344">
    <property type="entry name" value="BCTRLSENSOR"/>
</dbReference>
<evidence type="ECO:0000256" key="14">
    <source>
        <dbReference type="SAM" id="MobiDB-lite"/>
    </source>
</evidence>
<dbReference type="PROSITE" id="PS50110">
    <property type="entry name" value="RESPONSE_REGULATORY"/>
    <property type="match status" value="2"/>
</dbReference>
<evidence type="ECO:0000256" key="3">
    <source>
        <dbReference type="ARBA" id="ARBA00012438"/>
    </source>
</evidence>
<proteinExistence type="predicted"/>
<dbReference type="InterPro" id="IPR036890">
    <property type="entry name" value="HATPase_C_sf"/>
</dbReference>
<keyword evidence="4" id="KW-1003">Cell membrane</keyword>
<name>A0A1J5SL64_9ZZZZ</name>
<evidence type="ECO:0000256" key="2">
    <source>
        <dbReference type="ARBA" id="ARBA00004651"/>
    </source>
</evidence>
<evidence type="ECO:0000256" key="10">
    <source>
        <dbReference type="ARBA" id="ARBA00022840"/>
    </source>
</evidence>
<keyword evidence="10" id="KW-0067">ATP-binding</keyword>
<evidence type="ECO:0000313" key="18">
    <source>
        <dbReference type="EMBL" id="OIR09210.1"/>
    </source>
</evidence>
<dbReference type="SUPFAM" id="SSF47226">
    <property type="entry name" value="Histidine-containing phosphotransfer domain, HPT domain"/>
    <property type="match status" value="1"/>
</dbReference>
<dbReference type="CDD" id="cd00082">
    <property type="entry name" value="HisKA"/>
    <property type="match status" value="1"/>
</dbReference>
<accession>A0A1J5SL64</accession>
<dbReference type="InterPro" id="IPR003594">
    <property type="entry name" value="HATPase_dom"/>
</dbReference>
<evidence type="ECO:0000256" key="8">
    <source>
        <dbReference type="ARBA" id="ARBA00022741"/>
    </source>
</evidence>
<dbReference type="GO" id="GO:0000155">
    <property type="term" value="F:phosphorelay sensor kinase activity"/>
    <property type="evidence" value="ECO:0007669"/>
    <property type="project" value="InterPro"/>
</dbReference>
<dbReference type="Pfam" id="PF00072">
    <property type="entry name" value="Response_reg"/>
    <property type="match status" value="1"/>
</dbReference>
<keyword evidence="9 18" id="KW-0418">Kinase</keyword>
<feature type="region of interest" description="Disordered" evidence="14">
    <location>
        <begin position="858"/>
        <end position="887"/>
    </location>
</feature>
<feature type="transmembrane region" description="Helical" evidence="15">
    <location>
        <begin position="69"/>
        <end position="91"/>
    </location>
</feature>
<dbReference type="InterPro" id="IPR004358">
    <property type="entry name" value="Sig_transdc_His_kin-like_C"/>
</dbReference>
<dbReference type="Gene3D" id="3.40.50.2300">
    <property type="match status" value="2"/>
</dbReference>
<dbReference type="InterPro" id="IPR036097">
    <property type="entry name" value="HisK_dim/P_sf"/>
</dbReference>
<dbReference type="SMART" id="SM00448">
    <property type="entry name" value="REC"/>
    <property type="match status" value="2"/>
</dbReference>
<dbReference type="SUPFAM" id="SSF47384">
    <property type="entry name" value="Homodimeric domain of signal transducing histidine kinase"/>
    <property type="match status" value="1"/>
</dbReference>
<dbReference type="SMART" id="SM00388">
    <property type="entry name" value="HisKA"/>
    <property type="match status" value="1"/>
</dbReference>
<evidence type="ECO:0000259" key="16">
    <source>
        <dbReference type="PROSITE" id="PS50109"/>
    </source>
</evidence>
<dbReference type="PROSITE" id="PS50109">
    <property type="entry name" value="HIS_KIN"/>
    <property type="match status" value="1"/>
</dbReference>
<feature type="transmembrane region" description="Helical" evidence="15">
    <location>
        <begin position="32"/>
        <end position="57"/>
    </location>
</feature>
<keyword evidence="5" id="KW-0597">Phosphoprotein</keyword>
<dbReference type="Gene3D" id="1.20.120.160">
    <property type="entry name" value="HPT domain"/>
    <property type="match status" value="1"/>
</dbReference>
<protein>
    <recommendedName>
        <fullName evidence="3">histidine kinase</fullName>
        <ecNumber evidence="3">2.7.13.3</ecNumber>
    </recommendedName>
</protein>
<dbReference type="InterPro" id="IPR005467">
    <property type="entry name" value="His_kinase_dom"/>
</dbReference>
<keyword evidence="13" id="KW-0175">Coiled coil</keyword>
<dbReference type="GO" id="GO:0005524">
    <property type="term" value="F:ATP binding"/>
    <property type="evidence" value="ECO:0007669"/>
    <property type="project" value="UniProtKB-KW"/>
</dbReference>
<keyword evidence="8" id="KW-0547">Nucleotide-binding</keyword>
<dbReference type="Pfam" id="PF02518">
    <property type="entry name" value="HATPase_c"/>
    <property type="match status" value="1"/>
</dbReference>
<dbReference type="EMBL" id="MLJW01000028">
    <property type="protein sequence ID" value="OIR09210.1"/>
    <property type="molecule type" value="Genomic_DNA"/>
</dbReference>
<keyword evidence="7 15" id="KW-0812">Transmembrane</keyword>
<dbReference type="CDD" id="cd17546">
    <property type="entry name" value="REC_hyHK_CKI1_RcsC-like"/>
    <property type="match status" value="1"/>
</dbReference>
<keyword evidence="11 15" id="KW-1133">Transmembrane helix</keyword>
<evidence type="ECO:0000256" key="15">
    <source>
        <dbReference type="SAM" id="Phobius"/>
    </source>
</evidence>
<dbReference type="InterPro" id="IPR003661">
    <property type="entry name" value="HisK_dim/P_dom"/>
</dbReference>
<dbReference type="Pfam" id="PF00512">
    <property type="entry name" value="HisKA"/>
    <property type="match status" value="1"/>
</dbReference>
<dbReference type="GO" id="GO:0005886">
    <property type="term" value="C:plasma membrane"/>
    <property type="evidence" value="ECO:0007669"/>
    <property type="project" value="UniProtKB-SubCell"/>
</dbReference>
<feature type="coiled-coil region" evidence="13">
    <location>
        <begin position="310"/>
        <end position="337"/>
    </location>
</feature>
<sequence>MQASETFSHPPCTYFSISPQRFWHSTETPERVLVLTAWLGTILAGIALGIASIVFEWSGLPLHFAGVDVYIDLYPPLIFAMLWTLWFGFWWGFVPAYLSTLVLALYSGMPLGWSLLFSFADPLGLALFTMAYRAVPIPYSLRSLNALLFFVLLSFVAGIFGSTGSFIWISTSASPIGQPQVLPIWEGWWLGTFLQDVLIVGPLLFLISPAMARWRALRGWETPAAPARRGQSLAGGGVILGGVLLFLYLSVDLNIQHYTAVAADGSLDSVHKAAQSLVESTRALYWVMATIVLFASYFGYQLFDHWTSSLRHAARELAASNADLVRAKDQAEEAARAKSTFLATMSHEIRTPMNGVISLAEILNQSHLDSEQRGMVRVLKDSANALLTVINDILDFSKIEAGKMDLDFVPFSLVETVESVANLLANRAEERGLELSVWVDPDLPDQRCGDPMRLRQILINLAGNALKFTTQGGVSITISRHDGSAVRFAVQDTGVGMTETQQAQLFQPFVQLDTTATRKFGGTGLGLSISRRLVEMMGGTIGLASKPGQGSTFWFTLPLPWQPAAQEGAAAPDMRGMKVAVLDGPRAEETPLWRYLTHAGADLISVPIGPETVQALRRRSETDHHPDVALIDATTHAEGLALGAAIMADSRLASTKVILLSSLSQVSTLNQAQRSGFFAALTRPVQRQRLWRTVVAATRRVPLDDAFDIQAAAIPVYLPPTLDQARAANAVILVAEDNPTNQLVIGKVLERLGYAAVMVGNGAEALDMLAREHFGLLITDCHMPVMDGFELARRVRQGQPAYGHSLPILALTADALKGTEEICHAAGMDDYLSKPIEAPRLDEAILRWLPQAARLRKALPPAGRDPGSRPPSGPIADDTGPDDADNAPLLPTGRLVSLFGAADAPESHAMLRLLADTLASQLDLVRMALSNGDHTAGRLAAHSAAGAAFNAGAHRVGQIFSAIERAFIAGDVDSARLLLVDLSALCDRLRLEVETLLAPG</sequence>
<evidence type="ECO:0000256" key="5">
    <source>
        <dbReference type="ARBA" id="ARBA00022553"/>
    </source>
</evidence>
<reference evidence="18" key="1">
    <citation type="submission" date="2016-10" db="EMBL/GenBank/DDBJ databases">
        <title>Sequence of Gallionella enrichment culture.</title>
        <authorList>
            <person name="Poehlein A."/>
            <person name="Muehling M."/>
            <person name="Daniel R."/>
        </authorList>
    </citation>
    <scope>NUCLEOTIDE SEQUENCE</scope>
</reference>
<dbReference type="Gene3D" id="1.10.287.130">
    <property type="match status" value="1"/>
</dbReference>
<comment type="caution">
    <text evidence="18">The sequence shown here is derived from an EMBL/GenBank/DDBJ whole genome shotgun (WGS) entry which is preliminary data.</text>
</comment>
<comment type="subcellular location">
    <subcellularLocation>
        <location evidence="2">Cell membrane</location>
        <topology evidence="2">Multi-pass membrane protein</topology>
    </subcellularLocation>
</comment>
<feature type="transmembrane region" description="Helical" evidence="15">
    <location>
        <begin position="283"/>
        <end position="303"/>
    </location>
</feature>
<evidence type="ECO:0000256" key="4">
    <source>
        <dbReference type="ARBA" id="ARBA00022475"/>
    </source>
</evidence>
<feature type="domain" description="Histidine kinase" evidence="16">
    <location>
        <begin position="344"/>
        <end position="561"/>
    </location>
</feature>
<dbReference type="PANTHER" id="PTHR45339:SF5">
    <property type="entry name" value="HISTIDINE KINASE"/>
    <property type="match status" value="1"/>
</dbReference>
<evidence type="ECO:0000256" key="11">
    <source>
        <dbReference type="ARBA" id="ARBA00022989"/>
    </source>
</evidence>
<dbReference type="FunFam" id="3.30.565.10:FF:000010">
    <property type="entry name" value="Sensor histidine kinase RcsC"/>
    <property type="match status" value="1"/>
</dbReference>
<dbReference type="CDD" id="cd16922">
    <property type="entry name" value="HATPase_EvgS-ArcB-TorS-like"/>
    <property type="match status" value="1"/>
</dbReference>
<dbReference type="Gene3D" id="3.30.565.10">
    <property type="entry name" value="Histidine kinase-like ATPase, C-terminal domain"/>
    <property type="match status" value="1"/>
</dbReference>
<evidence type="ECO:0000256" key="9">
    <source>
        <dbReference type="ARBA" id="ARBA00022777"/>
    </source>
</evidence>
<evidence type="ECO:0000256" key="13">
    <source>
        <dbReference type="SAM" id="Coils"/>
    </source>
</evidence>
<dbReference type="InterPro" id="IPR036641">
    <property type="entry name" value="HPT_dom_sf"/>
</dbReference>
<evidence type="ECO:0000259" key="17">
    <source>
        <dbReference type="PROSITE" id="PS50110"/>
    </source>
</evidence>
<gene>
    <name evidence="18" type="primary">barA_9</name>
    <name evidence="18" type="ORF">GALL_88170</name>
</gene>
<dbReference type="SMART" id="SM00387">
    <property type="entry name" value="HATPase_c"/>
    <property type="match status" value="1"/>
</dbReference>
<dbReference type="SUPFAM" id="SSF55874">
    <property type="entry name" value="ATPase domain of HSP90 chaperone/DNA topoisomerase II/histidine kinase"/>
    <property type="match status" value="1"/>
</dbReference>
<evidence type="ECO:0000256" key="7">
    <source>
        <dbReference type="ARBA" id="ARBA00022692"/>
    </source>
</evidence>
<dbReference type="SUPFAM" id="SSF52172">
    <property type="entry name" value="CheY-like"/>
    <property type="match status" value="2"/>
</dbReference>
<feature type="transmembrane region" description="Helical" evidence="15">
    <location>
        <begin position="188"/>
        <end position="212"/>
    </location>
</feature>
<dbReference type="PANTHER" id="PTHR45339">
    <property type="entry name" value="HYBRID SIGNAL TRANSDUCTION HISTIDINE KINASE J"/>
    <property type="match status" value="1"/>
</dbReference>
<organism evidence="18">
    <name type="scientific">mine drainage metagenome</name>
    <dbReference type="NCBI Taxonomy" id="410659"/>
    <lineage>
        <taxon>unclassified sequences</taxon>
        <taxon>metagenomes</taxon>
        <taxon>ecological metagenomes</taxon>
    </lineage>
</organism>
<keyword evidence="12 15" id="KW-0472">Membrane</keyword>
<evidence type="ECO:0000256" key="6">
    <source>
        <dbReference type="ARBA" id="ARBA00022679"/>
    </source>
</evidence>
<dbReference type="AlphaFoldDB" id="A0A1J5SL64"/>
<evidence type="ECO:0000256" key="1">
    <source>
        <dbReference type="ARBA" id="ARBA00000085"/>
    </source>
</evidence>
<feature type="transmembrane region" description="Helical" evidence="15">
    <location>
        <begin position="233"/>
        <end position="251"/>
    </location>
</feature>
<comment type="catalytic activity">
    <reaction evidence="1">
        <text>ATP + protein L-histidine = ADP + protein N-phospho-L-histidine.</text>
        <dbReference type="EC" id="2.7.13.3"/>
    </reaction>
</comment>
<feature type="domain" description="Response regulatory" evidence="17">
    <location>
        <begin position="578"/>
        <end position="698"/>
    </location>
</feature>
<dbReference type="InterPro" id="IPR011006">
    <property type="entry name" value="CheY-like_superfamily"/>
</dbReference>
<evidence type="ECO:0000256" key="12">
    <source>
        <dbReference type="ARBA" id="ARBA00023136"/>
    </source>
</evidence>
<feature type="transmembrane region" description="Helical" evidence="15">
    <location>
        <begin position="144"/>
        <end position="168"/>
    </location>
</feature>
<feature type="domain" description="Response regulatory" evidence="17">
    <location>
        <begin position="731"/>
        <end position="849"/>
    </location>
</feature>
<dbReference type="EC" id="2.7.13.3" evidence="3"/>
<keyword evidence="6 18" id="KW-0808">Transferase</keyword>
<dbReference type="InterPro" id="IPR001789">
    <property type="entry name" value="Sig_transdc_resp-reg_receiver"/>
</dbReference>
<dbReference type="FunFam" id="1.10.287.130:FF:000003">
    <property type="entry name" value="Histidine kinase"/>
    <property type="match status" value="1"/>
</dbReference>